<protein>
    <submittedName>
        <fullName evidence="2">DoxX</fullName>
    </submittedName>
</protein>
<keyword evidence="3" id="KW-1185">Reference proteome</keyword>
<accession>A0A517ZFZ1</accession>
<gene>
    <name evidence="2" type="ORF">Mal4_57480</name>
</gene>
<keyword evidence="1" id="KW-1133">Transmembrane helix</keyword>
<name>A0A517ZFZ1_9PLAN</name>
<feature type="transmembrane region" description="Helical" evidence="1">
    <location>
        <begin position="351"/>
        <end position="383"/>
    </location>
</feature>
<evidence type="ECO:0000256" key="1">
    <source>
        <dbReference type="SAM" id="Phobius"/>
    </source>
</evidence>
<organism evidence="2 3">
    <name type="scientific">Maioricimonas rarisocia</name>
    <dbReference type="NCBI Taxonomy" id="2528026"/>
    <lineage>
        <taxon>Bacteria</taxon>
        <taxon>Pseudomonadati</taxon>
        <taxon>Planctomycetota</taxon>
        <taxon>Planctomycetia</taxon>
        <taxon>Planctomycetales</taxon>
        <taxon>Planctomycetaceae</taxon>
        <taxon>Maioricimonas</taxon>
    </lineage>
</organism>
<dbReference type="AlphaFoldDB" id="A0A517ZFZ1"/>
<dbReference type="RefSeq" id="WP_197443915.1">
    <property type="nucleotide sequence ID" value="NZ_CP036275.1"/>
</dbReference>
<dbReference type="Proteomes" id="UP000320496">
    <property type="component" value="Chromosome"/>
</dbReference>
<sequence length="444" mass="49663">MNDLKRISSVAIVLLVLLRMSIGWQFLYEGLWKYDTLDTANPWTSEGYLRNAQGPFRDHFRDMVGDPDELNWLDYEKMSSKWDDWRDRFVAHYGLDEEQQARLETLLDGSKVHVAGLKTLPESVNLGRYSSVISFDEDRGRLLVQGDTPLLPSEARALRAMVPVVKTASGAYAKQAEDGGPELNEDGSPVPPDAEDLAWVKAIDRLEILSSRLGYRQKLAANLKGDPDRVGVVARLTERGTYRPEMGTFDATRQEDEAEENIRYGEIQVYKDMLDDYEAGLERAETDYQRDHLATLWKKIQAKRVELTGPIKSLETSFKEDAHKLLTAEQRASGPLPPKPTQLRQADQMTMLGLTVLGILLLVGLFSRVAAVLGAVMMIMFYLPMPPWPGVPPAPGPEHALFINKNMIEAIALLGIAALPTGRWFGLDGLLSWGWGKVRGKGKA</sequence>
<keyword evidence="1" id="KW-0472">Membrane</keyword>
<evidence type="ECO:0000313" key="2">
    <source>
        <dbReference type="EMBL" id="QDU41381.1"/>
    </source>
</evidence>
<proteinExistence type="predicted"/>
<dbReference type="EMBL" id="CP036275">
    <property type="protein sequence ID" value="QDU41381.1"/>
    <property type="molecule type" value="Genomic_DNA"/>
</dbReference>
<evidence type="ECO:0000313" key="3">
    <source>
        <dbReference type="Proteomes" id="UP000320496"/>
    </source>
</evidence>
<keyword evidence="1" id="KW-0812">Transmembrane</keyword>
<reference evidence="2 3" key="1">
    <citation type="submission" date="2019-02" db="EMBL/GenBank/DDBJ databases">
        <title>Deep-cultivation of Planctomycetes and their phenomic and genomic characterization uncovers novel biology.</title>
        <authorList>
            <person name="Wiegand S."/>
            <person name="Jogler M."/>
            <person name="Boedeker C."/>
            <person name="Pinto D."/>
            <person name="Vollmers J."/>
            <person name="Rivas-Marin E."/>
            <person name="Kohn T."/>
            <person name="Peeters S.H."/>
            <person name="Heuer A."/>
            <person name="Rast P."/>
            <person name="Oberbeckmann S."/>
            <person name="Bunk B."/>
            <person name="Jeske O."/>
            <person name="Meyerdierks A."/>
            <person name="Storesund J.E."/>
            <person name="Kallscheuer N."/>
            <person name="Luecker S."/>
            <person name="Lage O.M."/>
            <person name="Pohl T."/>
            <person name="Merkel B.J."/>
            <person name="Hornburger P."/>
            <person name="Mueller R.-W."/>
            <person name="Bruemmer F."/>
            <person name="Labrenz M."/>
            <person name="Spormann A.M."/>
            <person name="Op den Camp H."/>
            <person name="Overmann J."/>
            <person name="Amann R."/>
            <person name="Jetten M.S.M."/>
            <person name="Mascher T."/>
            <person name="Medema M.H."/>
            <person name="Devos D.P."/>
            <person name="Kaster A.-K."/>
            <person name="Ovreas L."/>
            <person name="Rohde M."/>
            <person name="Galperin M.Y."/>
            <person name="Jogler C."/>
        </authorList>
    </citation>
    <scope>NUCLEOTIDE SEQUENCE [LARGE SCALE GENOMIC DNA]</scope>
    <source>
        <strain evidence="2 3">Mal4</strain>
    </source>
</reference>
<dbReference type="KEGG" id="mri:Mal4_57480"/>